<organism evidence="1 3">
    <name type="scientific">Rhizophagus clarus</name>
    <dbReference type="NCBI Taxonomy" id="94130"/>
    <lineage>
        <taxon>Eukaryota</taxon>
        <taxon>Fungi</taxon>
        <taxon>Fungi incertae sedis</taxon>
        <taxon>Mucoromycota</taxon>
        <taxon>Glomeromycotina</taxon>
        <taxon>Glomeromycetes</taxon>
        <taxon>Glomerales</taxon>
        <taxon>Glomeraceae</taxon>
        <taxon>Rhizophagus</taxon>
    </lineage>
</organism>
<evidence type="ECO:0000313" key="1">
    <source>
        <dbReference type="EMBL" id="GBB84226.1"/>
    </source>
</evidence>
<gene>
    <name evidence="2" type="ORF">RCL2_000673200</name>
    <name evidence="1" type="ORF">RclHR1_10850005</name>
</gene>
<reference evidence="2" key="2">
    <citation type="submission" date="2019-10" db="EMBL/GenBank/DDBJ databases">
        <title>Conservation and host-specific expression of non-tandemly repeated heterogenous ribosome RNA gene in arbuscular mycorrhizal fungi.</title>
        <authorList>
            <person name="Maeda T."/>
            <person name="Kobayashi Y."/>
            <person name="Nakagawa T."/>
            <person name="Ezawa T."/>
            <person name="Yamaguchi K."/>
            <person name="Bino T."/>
            <person name="Nishimoto Y."/>
            <person name="Shigenobu S."/>
            <person name="Kawaguchi M."/>
        </authorList>
    </citation>
    <scope>NUCLEOTIDE SEQUENCE</scope>
    <source>
        <strain evidence="2">HR1</strain>
    </source>
</reference>
<evidence type="ECO:0000313" key="3">
    <source>
        <dbReference type="Proteomes" id="UP000247702"/>
    </source>
</evidence>
<dbReference type="Proteomes" id="UP000615446">
    <property type="component" value="Unassembled WGS sequence"/>
</dbReference>
<accession>A0A2Z6QVL4</accession>
<dbReference type="EMBL" id="BLAL01000044">
    <property type="protein sequence ID" value="GES79429.1"/>
    <property type="molecule type" value="Genomic_DNA"/>
</dbReference>
<dbReference type="Proteomes" id="UP000247702">
    <property type="component" value="Unassembled WGS sequence"/>
</dbReference>
<protein>
    <submittedName>
        <fullName evidence="1">Uncharacterized protein</fullName>
    </submittedName>
</protein>
<evidence type="ECO:0000313" key="2">
    <source>
        <dbReference type="EMBL" id="GES79429.1"/>
    </source>
</evidence>
<proteinExistence type="predicted"/>
<keyword evidence="3" id="KW-1185">Reference proteome</keyword>
<reference evidence="1 3" key="1">
    <citation type="submission" date="2017-11" db="EMBL/GenBank/DDBJ databases">
        <title>The genome of Rhizophagus clarus HR1 reveals common genetic basis of auxotrophy among arbuscular mycorrhizal fungi.</title>
        <authorList>
            <person name="Kobayashi Y."/>
        </authorList>
    </citation>
    <scope>NUCLEOTIDE SEQUENCE [LARGE SCALE GENOMIC DNA]</scope>
    <source>
        <strain evidence="1 3">HR1</strain>
    </source>
</reference>
<comment type="caution">
    <text evidence="1">The sequence shown here is derived from an EMBL/GenBank/DDBJ whole genome shotgun (WGS) entry which is preliminary data.</text>
</comment>
<name>A0A2Z6QVL4_9GLOM</name>
<dbReference type="EMBL" id="BEXD01000097">
    <property type="protein sequence ID" value="GBB84226.1"/>
    <property type="molecule type" value="Genomic_DNA"/>
</dbReference>
<dbReference type="AlphaFoldDB" id="A0A2Z6QVL4"/>
<sequence>MFVAANLVIASSSSNTFSKQKDLTKLLPNYYEQEMSNSHIDSLDQLNNRRQLESFRPNNDNTLDKEYLEFSFASSSVLLSPNCNESKRVYADDLFEAGLLNSWLKILTVDVMKRRLKMLFGHF</sequence>